<evidence type="ECO:0000313" key="2">
    <source>
        <dbReference type="Ensembl" id="ENSSLDP00000026018.1"/>
    </source>
</evidence>
<dbReference type="AlphaFoldDB" id="A0A3B4YDC1"/>
<dbReference type="PROSITE" id="PS50835">
    <property type="entry name" value="IG_LIKE"/>
    <property type="match status" value="1"/>
</dbReference>
<accession>A0A3B4YDC1</accession>
<proteinExistence type="predicted"/>
<reference evidence="2" key="2">
    <citation type="submission" date="2025-09" db="UniProtKB">
        <authorList>
            <consortium name="Ensembl"/>
        </authorList>
    </citation>
    <scope>IDENTIFICATION</scope>
</reference>
<keyword evidence="3" id="KW-1185">Reference proteome</keyword>
<dbReference type="InterPro" id="IPR013783">
    <property type="entry name" value="Ig-like_fold"/>
</dbReference>
<dbReference type="GO" id="GO:0002729">
    <property type="term" value="P:positive regulation of natural killer cell cytokine production"/>
    <property type="evidence" value="ECO:0007669"/>
    <property type="project" value="InterPro"/>
</dbReference>
<dbReference type="GO" id="GO:0002891">
    <property type="term" value="P:positive regulation of immunoglobulin mediated immune response"/>
    <property type="evidence" value="ECO:0007669"/>
    <property type="project" value="TreeGrafter"/>
</dbReference>
<organism evidence="2 3">
    <name type="scientific">Seriola lalandi dorsalis</name>
    <dbReference type="NCBI Taxonomy" id="1841481"/>
    <lineage>
        <taxon>Eukaryota</taxon>
        <taxon>Metazoa</taxon>
        <taxon>Chordata</taxon>
        <taxon>Craniata</taxon>
        <taxon>Vertebrata</taxon>
        <taxon>Euteleostomi</taxon>
        <taxon>Actinopterygii</taxon>
        <taxon>Neopterygii</taxon>
        <taxon>Teleostei</taxon>
        <taxon>Neoteleostei</taxon>
        <taxon>Acanthomorphata</taxon>
        <taxon>Carangaria</taxon>
        <taxon>Carangiformes</taxon>
        <taxon>Carangidae</taxon>
        <taxon>Seriola</taxon>
    </lineage>
</organism>
<dbReference type="InterPro" id="IPR042842">
    <property type="entry name" value="CD226"/>
</dbReference>
<reference evidence="2" key="1">
    <citation type="submission" date="2025-08" db="UniProtKB">
        <authorList>
            <consortium name="Ensembl"/>
        </authorList>
    </citation>
    <scope>IDENTIFICATION</scope>
</reference>
<dbReference type="SUPFAM" id="SSF48726">
    <property type="entry name" value="Immunoglobulin"/>
    <property type="match status" value="2"/>
</dbReference>
<dbReference type="CDD" id="cd00099">
    <property type="entry name" value="IgV"/>
    <property type="match status" value="1"/>
</dbReference>
<dbReference type="InterPro" id="IPR036179">
    <property type="entry name" value="Ig-like_dom_sf"/>
</dbReference>
<dbReference type="Ensembl" id="ENSSLDT00000026815.1">
    <property type="protein sequence ID" value="ENSSLDP00000026018.1"/>
    <property type="gene ID" value="ENSSLDG00000020218.1"/>
</dbReference>
<dbReference type="InterPro" id="IPR013098">
    <property type="entry name" value="Ig_I-set"/>
</dbReference>
<dbReference type="PANTHER" id="PTHR47011">
    <property type="entry name" value="CD226 ANTIGEN"/>
    <property type="match status" value="1"/>
</dbReference>
<evidence type="ECO:0000313" key="3">
    <source>
        <dbReference type="Proteomes" id="UP000261360"/>
    </source>
</evidence>
<dbReference type="InterPro" id="IPR003599">
    <property type="entry name" value="Ig_sub"/>
</dbReference>
<sequence>MLGHYPDEHRNITVSRGEPVMFTCNLSMITITQITWIKDRFIFSDFISKNQNFSNFTSDRLKIDSGFPSTLNIFNAQHDDAGLYRCNVTGRNGTWTATWNLAVTEKPEGRFLFSYLILKNLTFSNFTSDRLKIDSVFPSTLNIFNAQHDDAGLYRCNVTGLKGARTVVWNLAVTEKPEGR</sequence>
<dbReference type="InterPro" id="IPR003598">
    <property type="entry name" value="Ig_sub2"/>
</dbReference>
<name>A0A3B4YDC1_SERLL</name>
<dbReference type="Proteomes" id="UP000261360">
    <property type="component" value="Unplaced"/>
</dbReference>
<dbReference type="Pfam" id="PF07679">
    <property type="entry name" value="I-set"/>
    <property type="match status" value="1"/>
</dbReference>
<dbReference type="InterPro" id="IPR007110">
    <property type="entry name" value="Ig-like_dom"/>
</dbReference>
<dbReference type="PANTHER" id="PTHR47011:SF1">
    <property type="entry name" value="CD226 ANTIGEN"/>
    <property type="match status" value="1"/>
</dbReference>
<dbReference type="GeneTree" id="ENSGT00940000178262"/>
<dbReference type="GO" id="GO:0009897">
    <property type="term" value="C:external side of plasma membrane"/>
    <property type="evidence" value="ECO:0007669"/>
    <property type="project" value="TreeGrafter"/>
</dbReference>
<dbReference type="Gene3D" id="2.60.40.10">
    <property type="entry name" value="Immunoglobulins"/>
    <property type="match status" value="2"/>
</dbReference>
<evidence type="ECO:0000259" key="1">
    <source>
        <dbReference type="PROSITE" id="PS50835"/>
    </source>
</evidence>
<dbReference type="SMART" id="SM00409">
    <property type="entry name" value="IG"/>
    <property type="match status" value="2"/>
</dbReference>
<feature type="domain" description="Ig-like" evidence="1">
    <location>
        <begin position="6"/>
        <end position="102"/>
    </location>
</feature>
<protein>
    <recommendedName>
        <fullName evidence="1">Ig-like domain-containing protein</fullName>
    </recommendedName>
</protein>
<dbReference type="SMART" id="SM00408">
    <property type="entry name" value="IGc2"/>
    <property type="match status" value="1"/>
</dbReference>
<dbReference type="GO" id="GO:0050839">
    <property type="term" value="F:cell adhesion molecule binding"/>
    <property type="evidence" value="ECO:0007669"/>
    <property type="project" value="TreeGrafter"/>
</dbReference>